<sequence>MALLHPLPSLPSPNYTLLRQYVKTDPSWFVSGPSFVDDPIPEDFLFRPLMANAIHFSSWYVSTTSKSFGKSLQTWPSVSDAYLTWLDCVEASYVGLQCEVRIYEAIQLSKTPPIAYNLLLAAALCFWSPVSNTFLFRGDPSLRLFLM</sequence>
<evidence type="ECO:0008006" key="2">
    <source>
        <dbReference type="Google" id="ProtNLM"/>
    </source>
</evidence>
<proteinExistence type="predicted"/>
<reference evidence="1" key="1">
    <citation type="submission" date="2020-07" db="EMBL/GenBank/DDBJ databases">
        <authorList>
            <person name="Lin J."/>
        </authorList>
    </citation>
    <scope>NUCLEOTIDE SEQUENCE</scope>
</reference>
<gene>
    <name evidence="1" type="ORF">CB5_LOCUS20387</name>
</gene>
<organism evidence="1">
    <name type="scientific">Ananas comosus var. bracteatus</name>
    <name type="common">red pineapple</name>
    <dbReference type="NCBI Taxonomy" id="296719"/>
    <lineage>
        <taxon>Eukaryota</taxon>
        <taxon>Viridiplantae</taxon>
        <taxon>Streptophyta</taxon>
        <taxon>Embryophyta</taxon>
        <taxon>Tracheophyta</taxon>
        <taxon>Spermatophyta</taxon>
        <taxon>Magnoliopsida</taxon>
        <taxon>Liliopsida</taxon>
        <taxon>Poales</taxon>
        <taxon>Bromeliaceae</taxon>
        <taxon>Bromelioideae</taxon>
        <taxon>Ananas</taxon>
    </lineage>
</organism>
<evidence type="ECO:0000313" key="1">
    <source>
        <dbReference type="EMBL" id="CAD1837176.1"/>
    </source>
</evidence>
<protein>
    <recommendedName>
        <fullName evidence="2">Aminotransferase-like plant mobile domain-containing protein</fullName>
    </recommendedName>
</protein>
<dbReference type="EMBL" id="LR862131">
    <property type="protein sequence ID" value="CAD1837176.1"/>
    <property type="molecule type" value="Genomic_DNA"/>
</dbReference>
<dbReference type="AlphaFoldDB" id="A0A6V7Q2L9"/>
<accession>A0A6V7Q2L9</accession>
<name>A0A6V7Q2L9_ANACO</name>